<feature type="non-terminal residue" evidence="2">
    <location>
        <position position="1"/>
    </location>
</feature>
<reference evidence="2" key="1">
    <citation type="submission" date="2021-02" db="EMBL/GenBank/DDBJ databases">
        <authorList>
            <person name="Nowell W R."/>
        </authorList>
    </citation>
    <scope>NUCLEOTIDE SEQUENCE</scope>
</reference>
<gene>
    <name evidence="2" type="ORF">GPM918_LOCUS43715</name>
    <name evidence="3" type="ORF">SRO942_LOCUS45290</name>
</gene>
<evidence type="ECO:0000313" key="4">
    <source>
        <dbReference type="Proteomes" id="UP000663829"/>
    </source>
</evidence>
<feature type="compositionally biased region" description="Polar residues" evidence="1">
    <location>
        <begin position="96"/>
        <end position="107"/>
    </location>
</feature>
<sequence>QRLCFQLKKQEMFLEYPQSKDADDSFDWEKHDVGKNGNHTKHYEKKLTGNAHTLAGEGETRGFSGTDDRNDTIPESVIPKRLPSQEGTNGKMLHTLSRTVNSKYKIK</sequence>
<comment type="caution">
    <text evidence="2">The sequence shown here is derived from an EMBL/GenBank/DDBJ whole genome shotgun (WGS) entry which is preliminary data.</text>
</comment>
<dbReference type="AlphaFoldDB" id="A0A816CES4"/>
<dbReference type="Proteomes" id="UP000663829">
    <property type="component" value="Unassembled WGS sequence"/>
</dbReference>
<proteinExistence type="predicted"/>
<evidence type="ECO:0000256" key="1">
    <source>
        <dbReference type="SAM" id="MobiDB-lite"/>
    </source>
</evidence>
<accession>A0A816CES4</accession>
<evidence type="ECO:0000313" key="3">
    <source>
        <dbReference type="EMBL" id="CAF4510576.1"/>
    </source>
</evidence>
<organism evidence="2 4">
    <name type="scientific">Didymodactylos carnosus</name>
    <dbReference type="NCBI Taxonomy" id="1234261"/>
    <lineage>
        <taxon>Eukaryota</taxon>
        <taxon>Metazoa</taxon>
        <taxon>Spiralia</taxon>
        <taxon>Gnathifera</taxon>
        <taxon>Rotifera</taxon>
        <taxon>Eurotatoria</taxon>
        <taxon>Bdelloidea</taxon>
        <taxon>Philodinida</taxon>
        <taxon>Philodinidae</taxon>
        <taxon>Didymodactylos</taxon>
    </lineage>
</organism>
<dbReference type="Proteomes" id="UP000681722">
    <property type="component" value="Unassembled WGS sequence"/>
</dbReference>
<name>A0A816CES4_9BILA</name>
<protein>
    <submittedName>
        <fullName evidence="2">Uncharacterized protein</fullName>
    </submittedName>
</protein>
<feature type="region of interest" description="Disordered" evidence="1">
    <location>
        <begin position="50"/>
        <end position="107"/>
    </location>
</feature>
<dbReference type="EMBL" id="CAJOBC010107755">
    <property type="protein sequence ID" value="CAF4510576.1"/>
    <property type="molecule type" value="Genomic_DNA"/>
</dbReference>
<evidence type="ECO:0000313" key="2">
    <source>
        <dbReference type="EMBL" id="CAF1620653.1"/>
    </source>
</evidence>
<dbReference type="EMBL" id="CAJNOQ010040599">
    <property type="protein sequence ID" value="CAF1620653.1"/>
    <property type="molecule type" value="Genomic_DNA"/>
</dbReference>
<keyword evidence="4" id="KW-1185">Reference proteome</keyword>
<dbReference type="OrthoDB" id="10054352at2759"/>